<evidence type="ECO:0000256" key="1">
    <source>
        <dbReference type="SAM" id="Coils"/>
    </source>
</evidence>
<dbReference type="PANTHER" id="PTHR48475:SF2">
    <property type="entry name" value="RIBONUCLEASE H"/>
    <property type="match status" value="1"/>
</dbReference>
<dbReference type="AlphaFoldDB" id="A0AA88VPM2"/>
<dbReference type="CDD" id="cd00303">
    <property type="entry name" value="retropepsin_like"/>
    <property type="match status" value="1"/>
</dbReference>
<keyword evidence="5" id="KW-1185">Reference proteome</keyword>
<protein>
    <recommendedName>
        <fullName evidence="3">Retrotransposon gag domain-containing protein</fullName>
    </recommendedName>
</protein>
<dbReference type="Pfam" id="PF03732">
    <property type="entry name" value="Retrotrans_gag"/>
    <property type="match status" value="1"/>
</dbReference>
<dbReference type="InterPro" id="IPR043502">
    <property type="entry name" value="DNA/RNA_pol_sf"/>
</dbReference>
<dbReference type="Gene3D" id="3.30.420.10">
    <property type="entry name" value="Ribonuclease H-like superfamily/Ribonuclease H"/>
    <property type="match status" value="1"/>
</dbReference>
<evidence type="ECO:0000256" key="2">
    <source>
        <dbReference type="SAM" id="MobiDB-lite"/>
    </source>
</evidence>
<dbReference type="Proteomes" id="UP001188597">
    <property type="component" value="Unassembled WGS sequence"/>
</dbReference>
<feature type="region of interest" description="Disordered" evidence="2">
    <location>
        <begin position="97"/>
        <end position="146"/>
    </location>
</feature>
<accession>A0AA88VPM2</accession>
<evidence type="ECO:0000313" key="4">
    <source>
        <dbReference type="EMBL" id="KAK3009335.1"/>
    </source>
</evidence>
<feature type="domain" description="Retrotransposon gag" evidence="3">
    <location>
        <begin position="211"/>
        <end position="285"/>
    </location>
</feature>
<feature type="compositionally biased region" description="Polar residues" evidence="2">
    <location>
        <begin position="381"/>
        <end position="394"/>
    </location>
</feature>
<dbReference type="Gene3D" id="3.30.70.270">
    <property type="match status" value="1"/>
</dbReference>
<keyword evidence="1" id="KW-0175">Coiled coil</keyword>
<dbReference type="InterPro" id="IPR036397">
    <property type="entry name" value="RNaseH_sf"/>
</dbReference>
<gene>
    <name evidence="4" type="ORF">RJ639_014476</name>
</gene>
<organism evidence="4 5">
    <name type="scientific">Escallonia herrerae</name>
    <dbReference type="NCBI Taxonomy" id="1293975"/>
    <lineage>
        <taxon>Eukaryota</taxon>
        <taxon>Viridiplantae</taxon>
        <taxon>Streptophyta</taxon>
        <taxon>Embryophyta</taxon>
        <taxon>Tracheophyta</taxon>
        <taxon>Spermatophyta</taxon>
        <taxon>Magnoliopsida</taxon>
        <taxon>eudicotyledons</taxon>
        <taxon>Gunneridae</taxon>
        <taxon>Pentapetalae</taxon>
        <taxon>asterids</taxon>
        <taxon>campanulids</taxon>
        <taxon>Escalloniales</taxon>
        <taxon>Escalloniaceae</taxon>
        <taxon>Escallonia</taxon>
    </lineage>
</organism>
<dbReference type="InterPro" id="IPR043128">
    <property type="entry name" value="Rev_trsase/Diguanyl_cyclase"/>
</dbReference>
<evidence type="ECO:0000259" key="3">
    <source>
        <dbReference type="Pfam" id="PF03732"/>
    </source>
</evidence>
<reference evidence="4" key="1">
    <citation type="submission" date="2022-12" db="EMBL/GenBank/DDBJ databases">
        <title>Draft genome assemblies for two species of Escallonia (Escalloniales).</title>
        <authorList>
            <person name="Chanderbali A."/>
            <person name="Dervinis C."/>
            <person name="Anghel I."/>
            <person name="Soltis D."/>
            <person name="Soltis P."/>
            <person name="Zapata F."/>
        </authorList>
    </citation>
    <scope>NUCLEOTIDE SEQUENCE</scope>
    <source>
        <strain evidence="4">UCBG64.0493</strain>
        <tissue evidence="4">Leaf</tissue>
    </source>
</reference>
<feature type="region of interest" description="Disordered" evidence="2">
    <location>
        <begin position="357"/>
        <end position="394"/>
    </location>
</feature>
<evidence type="ECO:0000313" key="5">
    <source>
        <dbReference type="Proteomes" id="UP001188597"/>
    </source>
</evidence>
<feature type="coiled-coil region" evidence="1">
    <location>
        <begin position="886"/>
        <end position="913"/>
    </location>
</feature>
<dbReference type="EMBL" id="JAVXUP010001657">
    <property type="protein sequence ID" value="KAK3009335.1"/>
    <property type="molecule type" value="Genomic_DNA"/>
</dbReference>
<dbReference type="SUPFAM" id="SSF56672">
    <property type="entry name" value="DNA/RNA polymerases"/>
    <property type="match status" value="1"/>
</dbReference>
<name>A0AA88VPM2_9ASTE</name>
<dbReference type="PANTHER" id="PTHR48475">
    <property type="entry name" value="RIBONUCLEASE H"/>
    <property type="match status" value="1"/>
</dbReference>
<sequence length="985" mass="110195">MTDAVATASIPATVISPAVTIAPPSTNTVLPPLQTANVSAPTTTLPVMSGQADLMAVLQAMQQTIERLQAAVDNQPPSEQHVTGTRRQPVKQQLNFHEEAGTSKTPERIQVEDGQSDDERRNPRSRRQESSYEAHSTRRDSYEHRAERYTSAPVIIGRPFTEEVDHFPTPQNFKMPPCESYDGTGDPMEHLARFTSGMNLHLVPDQIMCRAFPVTLKGAAHVWFQHLAPRSISCWAQLAESFRNNFLTSRIQRKNSSSLFCIVQGPKESLKSYYARFNTEKLLIDNLDSGVTFPAMARGVRSGTPLGFSLNKRPPENMADLLDRDHGHTTEECKVLRREIENLIARGHLKQFVKTERLGGKRGGGQRRHDDSAPKEPPVINTISGGLSAGGTSRSARKAYARQVNLTQGPAKRPKAPATISFDDTDLEEVLTPHDDALVISLQIDAYVIKRILVDTGSSADILFEEAFSQMKISRERIRPVSSPLYGFTGASAPVEGVIPLTVVAGSYPLQATQSIDFLVVKIKSAYNGILGQVDLNKLQAIALTFHLCMKFPTPNGIGVAKGDQAIARKCYMASCKAEEALGIEDQRDEHTFRRAKPVENLCLPFFKALKNIKNFEWTAECQTSFEALKEYLTVPPLLSKPLAGEELFSYLAIAESAVSAVLVRNQNKKLAFALLIAARKLRPYFQSHSITVLTDKPLRRILHKPDVSGRLVPWSIELGEFDIHYKPRPSIKGQALADFIVECTLPIEDEEQLPQQEGPFTWTLHVDARYTIVDDVLYKRSFTLPYLRCLTPTEATYALRETEVTNRTLLQGLKKKLDGAKGLWVDELHKILWAYRTTTRNPIGETPFNLAFGTEALIPVEIGLPSLRLLTYDLNMNDEALRCNLDLLDEQRDQAQLRLAAYQRRVARYHDRRIRPLAFRIGDLVLCRVEASTPRDAIGKLSPNWEGPYRVTKYGGPGSYHLEHLDGKSIPRTWNATNLRRYHA</sequence>
<dbReference type="GO" id="GO:0003676">
    <property type="term" value="F:nucleic acid binding"/>
    <property type="evidence" value="ECO:0007669"/>
    <property type="project" value="InterPro"/>
</dbReference>
<comment type="caution">
    <text evidence="4">The sequence shown here is derived from an EMBL/GenBank/DDBJ whole genome shotgun (WGS) entry which is preliminary data.</text>
</comment>
<dbReference type="InterPro" id="IPR005162">
    <property type="entry name" value="Retrotrans_gag_dom"/>
</dbReference>
<proteinExistence type="predicted"/>